<evidence type="ECO:0000256" key="1">
    <source>
        <dbReference type="SAM" id="Phobius"/>
    </source>
</evidence>
<sequence length="89" mass="8759">MRMATSASPARPSRLGRGCVLVAALLTAWCTTAVPAVAAPAARPAQAAVAKPLVFMGVGTLAGLTVLAGAALVAGARRRRGPAPPSDPC</sequence>
<reference evidence="3 4" key="1">
    <citation type="submission" date="2016-09" db="EMBL/GenBank/DDBJ databases">
        <title>Complete genome sequencing of Streptomyces lydicus 103 and metabolic pathways analysis of antibiotic biosynthesis.</title>
        <authorList>
            <person name="Jia N."/>
            <person name="Ding M.-Z."/>
            <person name="Gao F."/>
            <person name="Yuan Y.-J."/>
        </authorList>
    </citation>
    <scope>NUCLEOTIDE SEQUENCE [LARGE SCALE GENOMIC DNA]</scope>
    <source>
        <strain evidence="3 4">103</strain>
    </source>
</reference>
<dbReference type="AlphaFoldDB" id="A0A1D7VNE8"/>
<keyword evidence="2" id="KW-0732">Signal</keyword>
<organism evidence="3 4">
    <name type="scientific">Streptomyces lydicus</name>
    <dbReference type="NCBI Taxonomy" id="47763"/>
    <lineage>
        <taxon>Bacteria</taxon>
        <taxon>Bacillati</taxon>
        <taxon>Actinomycetota</taxon>
        <taxon>Actinomycetes</taxon>
        <taxon>Kitasatosporales</taxon>
        <taxon>Streptomycetaceae</taxon>
        <taxon>Streptomyces</taxon>
    </lineage>
</organism>
<feature type="chain" id="PRO_5009101094" description="Tat pathway signal sequence domain protein" evidence="2">
    <location>
        <begin position="39"/>
        <end position="89"/>
    </location>
</feature>
<keyword evidence="1" id="KW-0472">Membrane</keyword>
<protein>
    <recommendedName>
        <fullName evidence="5">Tat pathway signal sequence domain protein</fullName>
    </recommendedName>
</protein>
<evidence type="ECO:0008006" key="5">
    <source>
        <dbReference type="Google" id="ProtNLM"/>
    </source>
</evidence>
<feature type="transmembrane region" description="Helical" evidence="1">
    <location>
        <begin position="54"/>
        <end position="76"/>
    </location>
</feature>
<dbReference type="Proteomes" id="UP000094094">
    <property type="component" value="Chromosome"/>
</dbReference>
<evidence type="ECO:0000313" key="4">
    <source>
        <dbReference type="Proteomes" id="UP000094094"/>
    </source>
</evidence>
<keyword evidence="1" id="KW-0812">Transmembrane</keyword>
<gene>
    <name evidence="3" type="ORF">SL103_20270</name>
</gene>
<accession>A0A1D7VNE8</accession>
<dbReference type="EMBL" id="CP017157">
    <property type="protein sequence ID" value="AOP48254.1"/>
    <property type="molecule type" value="Genomic_DNA"/>
</dbReference>
<feature type="signal peptide" evidence="2">
    <location>
        <begin position="1"/>
        <end position="38"/>
    </location>
</feature>
<keyword evidence="4" id="KW-1185">Reference proteome</keyword>
<keyword evidence="1" id="KW-1133">Transmembrane helix</keyword>
<name>A0A1D7VNE8_9ACTN</name>
<proteinExistence type="predicted"/>
<dbReference type="KEGG" id="slc:SL103_20270"/>
<evidence type="ECO:0000313" key="3">
    <source>
        <dbReference type="EMBL" id="AOP48254.1"/>
    </source>
</evidence>
<evidence type="ECO:0000256" key="2">
    <source>
        <dbReference type="SAM" id="SignalP"/>
    </source>
</evidence>